<dbReference type="Proteomes" id="UP000318833">
    <property type="component" value="Unassembled WGS sequence"/>
</dbReference>
<dbReference type="AlphaFoldDB" id="A0A554VID2"/>
<dbReference type="EMBL" id="VLNR01000033">
    <property type="protein sequence ID" value="TSE07409.1"/>
    <property type="molecule type" value="Genomic_DNA"/>
</dbReference>
<organism evidence="1 2">
    <name type="scientific">Aquimarina algiphila</name>
    <dbReference type="NCBI Taxonomy" id="2047982"/>
    <lineage>
        <taxon>Bacteria</taxon>
        <taxon>Pseudomonadati</taxon>
        <taxon>Bacteroidota</taxon>
        <taxon>Flavobacteriia</taxon>
        <taxon>Flavobacteriales</taxon>
        <taxon>Flavobacteriaceae</taxon>
        <taxon>Aquimarina</taxon>
    </lineage>
</organism>
<comment type="caution">
    <text evidence="1">The sequence shown here is derived from an EMBL/GenBank/DDBJ whole genome shotgun (WGS) entry which is preliminary data.</text>
</comment>
<gene>
    <name evidence="1" type="ORF">FOF46_15955</name>
</gene>
<keyword evidence="2" id="KW-1185">Reference proteome</keyword>
<evidence type="ECO:0000313" key="1">
    <source>
        <dbReference type="EMBL" id="TSE07409.1"/>
    </source>
</evidence>
<protein>
    <submittedName>
        <fullName evidence="1">Uncharacterized protein</fullName>
    </submittedName>
</protein>
<sequence>MKQNQEQPKYHTTLKNTKGFGWKAKTIVKDILGYDWNITTLKMSSGKISCTAQAGTLKDNDGYESFSFILFQDPLIRLYDEKRRATEKAVEEVHDKGLAKFTELLNTGKITSRDENE</sequence>
<accession>A0A554VID2</accession>
<proteinExistence type="predicted"/>
<evidence type="ECO:0000313" key="2">
    <source>
        <dbReference type="Proteomes" id="UP000318833"/>
    </source>
</evidence>
<dbReference type="OrthoDB" id="1164232at2"/>
<reference evidence="1 2" key="1">
    <citation type="submission" date="2019-07" db="EMBL/GenBank/DDBJ databases">
        <title>The draft genome sequence of Aquimarina algiphila M91.</title>
        <authorList>
            <person name="Meng X."/>
        </authorList>
    </citation>
    <scope>NUCLEOTIDE SEQUENCE [LARGE SCALE GENOMIC DNA]</scope>
    <source>
        <strain evidence="1 2">M91</strain>
    </source>
</reference>
<name>A0A554VID2_9FLAO</name>
<dbReference type="RefSeq" id="WP_143917139.1">
    <property type="nucleotide sequence ID" value="NZ_CANMXV010000038.1"/>
</dbReference>